<dbReference type="AlphaFoldDB" id="A0AA88D3F6"/>
<organism evidence="2 3">
    <name type="scientific">Ficus carica</name>
    <name type="common">Common fig</name>
    <dbReference type="NCBI Taxonomy" id="3494"/>
    <lineage>
        <taxon>Eukaryota</taxon>
        <taxon>Viridiplantae</taxon>
        <taxon>Streptophyta</taxon>
        <taxon>Embryophyta</taxon>
        <taxon>Tracheophyta</taxon>
        <taxon>Spermatophyta</taxon>
        <taxon>Magnoliopsida</taxon>
        <taxon>eudicotyledons</taxon>
        <taxon>Gunneridae</taxon>
        <taxon>Pentapetalae</taxon>
        <taxon>rosids</taxon>
        <taxon>fabids</taxon>
        <taxon>Rosales</taxon>
        <taxon>Moraceae</taxon>
        <taxon>Ficeae</taxon>
        <taxon>Ficus</taxon>
    </lineage>
</organism>
<reference evidence="2" key="1">
    <citation type="submission" date="2023-07" db="EMBL/GenBank/DDBJ databases">
        <title>draft genome sequence of fig (Ficus carica).</title>
        <authorList>
            <person name="Takahashi T."/>
            <person name="Nishimura K."/>
        </authorList>
    </citation>
    <scope>NUCLEOTIDE SEQUENCE</scope>
</reference>
<keyword evidence="3" id="KW-1185">Reference proteome</keyword>
<dbReference type="Proteomes" id="UP001187192">
    <property type="component" value="Unassembled WGS sequence"/>
</dbReference>
<name>A0AA88D3F6_FICCA</name>
<evidence type="ECO:0000313" key="3">
    <source>
        <dbReference type="Proteomes" id="UP001187192"/>
    </source>
</evidence>
<proteinExistence type="predicted"/>
<dbReference type="EMBL" id="BTGU01000012">
    <property type="protein sequence ID" value="GMN41261.1"/>
    <property type="molecule type" value="Genomic_DNA"/>
</dbReference>
<evidence type="ECO:0000256" key="1">
    <source>
        <dbReference type="SAM" id="MobiDB-lite"/>
    </source>
</evidence>
<sequence length="49" mass="5419">MVVMELATVSTINLASNFGRDGAGRESRRRRQGRELTVLGGGKKKEEKE</sequence>
<feature type="region of interest" description="Disordered" evidence="1">
    <location>
        <begin position="16"/>
        <end position="49"/>
    </location>
</feature>
<protein>
    <submittedName>
        <fullName evidence="2">Uncharacterized protein</fullName>
    </submittedName>
</protein>
<evidence type="ECO:0000313" key="2">
    <source>
        <dbReference type="EMBL" id="GMN41261.1"/>
    </source>
</evidence>
<comment type="caution">
    <text evidence="2">The sequence shown here is derived from an EMBL/GenBank/DDBJ whole genome shotgun (WGS) entry which is preliminary data.</text>
</comment>
<gene>
    <name evidence="2" type="ORF">TIFTF001_010495</name>
</gene>
<accession>A0AA88D3F6</accession>